<comment type="caution">
    <text evidence="3">The sequence shown here is derived from an EMBL/GenBank/DDBJ whole genome shotgun (WGS) entry which is preliminary data.</text>
</comment>
<dbReference type="Proteomes" id="UP001200145">
    <property type="component" value="Unassembled WGS sequence"/>
</dbReference>
<dbReference type="SUPFAM" id="SSF69318">
    <property type="entry name" value="Integrin alpha N-terminal domain"/>
    <property type="match status" value="3"/>
</dbReference>
<proteinExistence type="predicted"/>
<dbReference type="PANTHER" id="PTHR16026">
    <property type="entry name" value="CARTILAGE ACIDIC PROTEIN 1"/>
    <property type="match status" value="1"/>
</dbReference>
<reference evidence="3 4" key="1">
    <citation type="submission" date="2022-01" db="EMBL/GenBank/DDBJ databases">
        <title>Flavihumibacter sp. nov., isolated from sediment of a river.</title>
        <authorList>
            <person name="Liu H."/>
        </authorList>
    </citation>
    <scope>NUCLEOTIDE SEQUENCE [LARGE SCALE GENOMIC DNA]</scope>
    <source>
        <strain evidence="3 4">RY-1</strain>
    </source>
</reference>
<evidence type="ECO:0000313" key="3">
    <source>
        <dbReference type="EMBL" id="MCF1713748.1"/>
    </source>
</evidence>
<dbReference type="RefSeq" id="WP_234864276.1">
    <property type="nucleotide sequence ID" value="NZ_JAKEVY010000001.1"/>
</dbReference>
<dbReference type="InterPro" id="IPR011519">
    <property type="entry name" value="UnbV_ASPIC"/>
</dbReference>
<evidence type="ECO:0000313" key="4">
    <source>
        <dbReference type="Proteomes" id="UP001200145"/>
    </source>
</evidence>
<feature type="domain" description="ASPIC/UnbV" evidence="2">
    <location>
        <begin position="524"/>
        <end position="590"/>
    </location>
</feature>
<evidence type="ECO:0000256" key="1">
    <source>
        <dbReference type="ARBA" id="ARBA00022729"/>
    </source>
</evidence>
<dbReference type="InterPro" id="IPR013517">
    <property type="entry name" value="FG-GAP"/>
</dbReference>
<dbReference type="Gene3D" id="2.130.10.130">
    <property type="entry name" value="Integrin alpha, N-terminal"/>
    <property type="match status" value="4"/>
</dbReference>
<evidence type="ECO:0000259" key="2">
    <source>
        <dbReference type="Pfam" id="PF07593"/>
    </source>
</evidence>
<gene>
    <name evidence="3" type="ORF">L0U88_03775</name>
</gene>
<accession>A0ABS9BF28</accession>
<dbReference type="InterPro" id="IPR028994">
    <property type="entry name" value="Integrin_alpha_N"/>
</dbReference>
<organism evidence="3 4">
    <name type="scientific">Flavihumibacter fluminis</name>
    <dbReference type="NCBI Taxonomy" id="2909236"/>
    <lineage>
        <taxon>Bacteria</taxon>
        <taxon>Pseudomonadati</taxon>
        <taxon>Bacteroidota</taxon>
        <taxon>Chitinophagia</taxon>
        <taxon>Chitinophagales</taxon>
        <taxon>Chitinophagaceae</taxon>
        <taxon>Flavihumibacter</taxon>
    </lineage>
</organism>
<dbReference type="PANTHER" id="PTHR16026:SF0">
    <property type="entry name" value="CARTILAGE ACIDIC PROTEIN 1"/>
    <property type="match status" value="1"/>
</dbReference>
<dbReference type="EMBL" id="JAKEVY010000001">
    <property type="protein sequence ID" value="MCF1713748.1"/>
    <property type="molecule type" value="Genomic_DNA"/>
</dbReference>
<dbReference type="Pfam" id="PF07593">
    <property type="entry name" value="UnbV_ASPIC"/>
    <property type="match status" value="1"/>
</dbReference>
<keyword evidence="1" id="KW-0732">Signal</keyword>
<name>A0ABS9BF28_9BACT</name>
<keyword evidence="4" id="KW-1185">Reference proteome</keyword>
<sequence>MIRISWLCIILFYCWSCKPEAPENFLFEELSLQQTGIDFTNEIREDEQLNILSFEYFYNGAGVGVADFNQDSLPDLFFSSNMGASKLYVNKGNFQFEDKTESSGIDTRGKWATGVSIVDINQDGYPDIYLCFAGPHAADKRANALYVNDGKGRFTDQAAAYGLADTGHTVQAVFFDYDLDDDLDCYLLTNITDEMGPNIIRPKRVNGEMINTDRLYKNEGNGKFRDVSREAGILKEGYGLGVAVSDLNRDGWPDIFVSNDYLSNDLLYINNRDGTFTDQATSAFKHTSYSAMGNDAGDINNDGFPDLVEVDMLPPDNYRQKLMLGFTNHDRYRSELQVGYAPQFMRNSLHLNTGLIKGDVPEFSEIGQLAGISATDWSWSPLLADFDLDGRRDLFISNGYPRDITNRDFITYQAQGLSRTDPKAPLTRDQFAVLQKLEGAYLHNFMFRNEGDYRFSDQSKYWGFSTDAYSTGAAYADLDNDGDLDLVVVNTGKPASVYRNTAAEKTKHSFLRIRLEGKPGNRDGIGASCRLYAGTEMWFSEQQVVRGYQSSVDNRMLIGLGAINQLDSLVINWPDGRQQTLKSPPLNRELVISYKDSREAYYFPYTMLQNGFFELEKEQLGINFFHHETPYTDFNIQPLIPHKFSTGGPPMAVADLNGDQRDDFFIGGAYNQSGLIYLQQPNGAFRSQLLNEGKKMPEDMGAAFLDADGDGDQDLYVVSGGNEFPEGSVHYQDRLYINNGRGGFTLSKDLLPAIPASGSVAVAMDFDRDGDMDLFVGGRIRPQHYPEGGTSQLLENRNGRFIQVAAEKAPGLEAIGMVNGAVWVDLNKDGWMDLVVVGEWIPVTVFMNRQGRFENTTEKLGLAKTVGWWNTVQVADCNKDGQPDLVLGNHGLNSRYARSDYQSLGVYWYDFSKTGTRHGVISYTTNGEAYPIHPRDDLMMQLPFLRKKFPLYNDYAKARMQDLFPQVDLNAAEFRQLNEWRSGVLLTGGDSAWKFQPLPMEAQFAPVHAILVNDWDGDGNQDLLLTGNDYSYEVINGPVDALNGLSLHGMGDGQFTKKRDNFRVTGEGRSLIKLDRPGRTNLVLAGISNGAVICLEVRREK</sequence>
<dbReference type="InterPro" id="IPR027039">
    <property type="entry name" value="Crtac1"/>
</dbReference>
<dbReference type="Pfam" id="PF13517">
    <property type="entry name" value="FG-GAP_3"/>
    <property type="match status" value="5"/>
</dbReference>
<protein>
    <submittedName>
        <fullName evidence="3">VCBS repeat-containing protein</fullName>
    </submittedName>
</protein>